<evidence type="ECO:0000256" key="9">
    <source>
        <dbReference type="SAM" id="MobiDB-lite"/>
    </source>
</evidence>
<gene>
    <name evidence="11" type="ORF">B7463_g9050</name>
</gene>
<evidence type="ECO:0000256" key="3">
    <source>
        <dbReference type="ARBA" id="ARBA00022771"/>
    </source>
</evidence>
<keyword evidence="4" id="KW-0862">Zinc</keyword>
<dbReference type="PANTHER" id="PTHR46179:SF13">
    <property type="entry name" value="C2H2-TYPE DOMAIN-CONTAINING PROTEIN"/>
    <property type="match status" value="1"/>
</dbReference>
<protein>
    <recommendedName>
        <fullName evidence="10">C2H2-type domain-containing protein</fullName>
    </recommendedName>
</protein>
<sequence length="380" mass="42529">MPTTVLLANTTLEASWQRLYLNNFLTRNCRISSFLPSSSLHVDFPLGEQVRTSTLTPKFEALSARKPISDECHGDLVQSNDREAWLNGNASLEDFYCPGTGESPSGSARYLGFFDSSDHWRLGVSSPGTKEDYLEDGDVRCHDFFSAEPEPGPVWNENFEALKVYPTMPLEFDIANLGTDQVDNVSLNLYRPGLRDTVTEEDKLAYAHLETGEMGGNPMELEISEETLYTPTNLALSSTISSLNPTTTYYTSSSTDHSPAAQSIESQSSNETPPNPISNNTYSGQKWICSIDGCLKTFRCCRDRNAHQRYHAKPWPCLEPSCLKSFSLKKDLVRHYKDIHKPKGEPFRCPIATCKHAVGGTGRGFARKDNLQKHMKKKQH</sequence>
<dbReference type="EMBL" id="NCSJ02000213">
    <property type="protein sequence ID" value="RFU27290.1"/>
    <property type="molecule type" value="Genomic_DNA"/>
</dbReference>
<evidence type="ECO:0000256" key="1">
    <source>
        <dbReference type="ARBA" id="ARBA00004123"/>
    </source>
</evidence>
<evidence type="ECO:0000256" key="5">
    <source>
        <dbReference type="ARBA" id="ARBA00023015"/>
    </source>
</evidence>
<dbReference type="GO" id="GO:0005634">
    <property type="term" value="C:nucleus"/>
    <property type="evidence" value="ECO:0007669"/>
    <property type="project" value="UniProtKB-SubCell"/>
</dbReference>
<proteinExistence type="predicted"/>
<dbReference type="GO" id="GO:0008270">
    <property type="term" value="F:zinc ion binding"/>
    <property type="evidence" value="ECO:0007669"/>
    <property type="project" value="UniProtKB-KW"/>
</dbReference>
<evidence type="ECO:0000256" key="2">
    <source>
        <dbReference type="ARBA" id="ARBA00022723"/>
    </source>
</evidence>
<dbReference type="GO" id="GO:0006357">
    <property type="term" value="P:regulation of transcription by RNA polymerase II"/>
    <property type="evidence" value="ECO:0007669"/>
    <property type="project" value="TreeGrafter"/>
</dbReference>
<dbReference type="InterPro" id="IPR013087">
    <property type="entry name" value="Znf_C2H2_type"/>
</dbReference>
<feature type="domain" description="C2H2-type" evidence="10">
    <location>
        <begin position="315"/>
        <end position="345"/>
    </location>
</feature>
<evidence type="ECO:0000256" key="6">
    <source>
        <dbReference type="ARBA" id="ARBA00023163"/>
    </source>
</evidence>
<feature type="non-terminal residue" evidence="11">
    <location>
        <position position="380"/>
    </location>
</feature>
<keyword evidence="2" id="KW-0479">Metal-binding</keyword>
<feature type="region of interest" description="Disordered" evidence="9">
    <location>
        <begin position="248"/>
        <end position="279"/>
    </location>
</feature>
<dbReference type="InterPro" id="IPR051061">
    <property type="entry name" value="Zinc_finger_trans_reg"/>
</dbReference>
<dbReference type="PROSITE" id="PS00028">
    <property type="entry name" value="ZINC_FINGER_C2H2_1"/>
    <property type="match status" value="2"/>
</dbReference>
<dbReference type="SMART" id="SM00355">
    <property type="entry name" value="ZnF_C2H2"/>
    <property type="match status" value="3"/>
</dbReference>
<accession>A0A3E2H1M2</accession>
<dbReference type="STRING" id="5539.A0A3E2H1M2"/>
<evidence type="ECO:0000256" key="8">
    <source>
        <dbReference type="PROSITE-ProRule" id="PRU00042"/>
    </source>
</evidence>
<keyword evidence="5" id="KW-0805">Transcription regulation</keyword>
<keyword evidence="12" id="KW-1185">Reference proteome</keyword>
<dbReference type="AlphaFoldDB" id="A0A3E2H1M2"/>
<keyword evidence="6" id="KW-0804">Transcription</keyword>
<keyword evidence="3 8" id="KW-0863">Zinc-finger</keyword>
<evidence type="ECO:0000256" key="4">
    <source>
        <dbReference type="ARBA" id="ARBA00022833"/>
    </source>
</evidence>
<organism evidence="11 12">
    <name type="scientific">Scytalidium lignicola</name>
    <name type="common">Hyphomycete</name>
    <dbReference type="NCBI Taxonomy" id="5539"/>
    <lineage>
        <taxon>Eukaryota</taxon>
        <taxon>Fungi</taxon>
        <taxon>Dikarya</taxon>
        <taxon>Ascomycota</taxon>
        <taxon>Pezizomycotina</taxon>
        <taxon>Leotiomycetes</taxon>
        <taxon>Leotiomycetes incertae sedis</taxon>
        <taxon>Scytalidium</taxon>
    </lineage>
</organism>
<dbReference type="PROSITE" id="PS50157">
    <property type="entry name" value="ZINC_FINGER_C2H2_2"/>
    <property type="match status" value="2"/>
</dbReference>
<evidence type="ECO:0000259" key="10">
    <source>
        <dbReference type="PROSITE" id="PS50157"/>
    </source>
</evidence>
<evidence type="ECO:0000313" key="12">
    <source>
        <dbReference type="Proteomes" id="UP000258309"/>
    </source>
</evidence>
<reference evidence="11 12" key="1">
    <citation type="submission" date="2018-05" db="EMBL/GenBank/DDBJ databases">
        <title>Draft genome sequence of Scytalidium lignicola DSM 105466, a ubiquitous saprotrophic fungus.</title>
        <authorList>
            <person name="Buettner E."/>
            <person name="Gebauer A.M."/>
            <person name="Hofrichter M."/>
            <person name="Liers C."/>
            <person name="Kellner H."/>
        </authorList>
    </citation>
    <scope>NUCLEOTIDE SEQUENCE [LARGE SCALE GENOMIC DNA]</scope>
    <source>
        <strain evidence="11 12">DSM 105466</strain>
    </source>
</reference>
<keyword evidence="7" id="KW-0539">Nucleus</keyword>
<feature type="compositionally biased region" description="Polar residues" evidence="9">
    <location>
        <begin position="256"/>
        <end position="279"/>
    </location>
</feature>
<comment type="caution">
    <text evidence="11">The sequence shown here is derived from an EMBL/GenBank/DDBJ whole genome shotgun (WGS) entry which is preliminary data.</text>
</comment>
<dbReference type="Proteomes" id="UP000258309">
    <property type="component" value="Unassembled WGS sequence"/>
</dbReference>
<evidence type="ECO:0000256" key="7">
    <source>
        <dbReference type="ARBA" id="ARBA00023242"/>
    </source>
</evidence>
<dbReference type="OrthoDB" id="3564196at2759"/>
<feature type="domain" description="C2H2-type" evidence="10">
    <location>
        <begin position="287"/>
        <end position="316"/>
    </location>
</feature>
<comment type="subcellular location">
    <subcellularLocation>
        <location evidence="1">Nucleus</location>
    </subcellularLocation>
</comment>
<evidence type="ECO:0000313" key="11">
    <source>
        <dbReference type="EMBL" id="RFU27290.1"/>
    </source>
</evidence>
<name>A0A3E2H1M2_SCYLI</name>
<dbReference type="Gene3D" id="3.30.160.60">
    <property type="entry name" value="Classic Zinc Finger"/>
    <property type="match status" value="2"/>
</dbReference>
<dbReference type="PANTHER" id="PTHR46179">
    <property type="entry name" value="ZINC FINGER PROTEIN"/>
    <property type="match status" value="1"/>
</dbReference>
<feature type="non-terminal residue" evidence="11">
    <location>
        <position position="1"/>
    </location>
</feature>